<feature type="region of interest" description="SAW" evidence="5">
    <location>
        <begin position="500"/>
        <end position="576"/>
    </location>
</feature>
<evidence type="ECO:0000256" key="1">
    <source>
        <dbReference type="ARBA" id="ARBA00004123"/>
    </source>
</evidence>
<evidence type="ECO:0000313" key="7">
    <source>
        <dbReference type="Proteomes" id="UP001163823"/>
    </source>
</evidence>
<gene>
    <name evidence="6" type="ORF">O6P43_010862</name>
</gene>
<comment type="similarity">
    <text evidence="5">Belongs to the GRAS family.</text>
</comment>
<dbReference type="Pfam" id="PF03514">
    <property type="entry name" value="GRAS"/>
    <property type="match status" value="1"/>
</dbReference>
<evidence type="ECO:0000256" key="2">
    <source>
        <dbReference type="ARBA" id="ARBA00023015"/>
    </source>
</evidence>
<evidence type="ECO:0000313" key="6">
    <source>
        <dbReference type="EMBL" id="KAJ7973062.1"/>
    </source>
</evidence>
<dbReference type="PROSITE" id="PS50985">
    <property type="entry name" value="GRAS"/>
    <property type="match status" value="1"/>
</dbReference>
<keyword evidence="4" id="KW-0539">Nucleus</keyword>
<protein>
    <submittedName>
        <fullName evidence="6">DELLA protein GAI1</fullName>
    </submittedName>
</protein>
<keyword evidence="3" id="KW-0804">Transcription</keyword>
<dbReference type="AlphaFoldDB" id="A0AAD7Q1E2"/>
<feature type="region of interest" description="Leucine repeat II (LRII)" evidence="5">
    <location>
        <begin position="366"/>
        <end position="398"/>
    </location>
</feature>
<evidence type="ECO:0000256" key="3">
    <source>
        <dbReference type="ARBA" id="ARBA00023163"/>
    </source>
</evidence>
<name>A0AAD7Q1E2_QUISA</name>
<keyword evidence="7" id="KW-1185">Reference proteome</keyword>
<reference evidence="6" key="1">
    <citation type="journal article" date="2023" name="Science">
        <title>Elucidation of the pathway for biosynthesis of saponin adjuvants from the soapbark tree.</title>
        <authorList>
            <person name="Reed J."/>
            <person name="Orme A."/>
            <person name="El-Demerdash A."/>
            <person name="Owen C."/>
            <person name="Martin L.B.B."/>
            <person name="Misra R.C."/>
            <person name="Kikuchi S."/>
            <person name="Rejzek M."/>
            <person name="Martin A.C."/>
            <person name="Harkess A."/>
            <person name="Leebens-Mack J."/>
            <person name="Louveau T."/>
            <person name="Stephenson M.J."/>
            <person name="Osbourn A."/>
        </authorList>
    </citation>
    <scope>NUCLEOTIDE SEQUENCE</scope>
    <source>
        <strain evidence="6">S10</strain>
    </source>
</reference>
<comment type="caution">
    <text evidence="5">Lacks conserved residue(s) required for the propagation of feature annotation.</text>
</comment>
<accession>A0AAD7Q1E2</accession>
<sequence length="578" mass="65367">MENALFSTTLFDFNGFQGGYSPLIEEEPAFESRKQHLSGMEFLGGVDPLSTENDKETDPFKDQQQDHQLLQQFLQQHEPKFDNLIQEELDFTHVLPSTQPVGETIRLNNVCSKQVLQSSSLTSLELLNNYGTGFKKLKGRKISNFGDDNKSVGRGKLSTEEIMRVAGSRYVQFSSQGDGDSPMTMHPYGCTLSDLSEEETRDVELAHFLLAAAERVGYQQFERARKLLVRCKWISSAHANAVHKVVFHFAEALRERIEKEVGHMACFTSMGPERNEENELIQGLNSGTALACHQLLPFNQILQFPGMQAIVENVAYATKIHVIDISIRSGVQFSVLMQAVAEWKEKPVELFKITAIGLIGDKKIEETGKRLASVAESLNLPFSYKVIFVADIIELKEDQFEIEQGEALAVYSPYILRTLISSPHSLENLMRILKNLKPSIMIVLEVEGNHNSPLFVNRFTETLFYYSAFFDSLETCFKQNNKCKSNVEAILSEGIRNIVAMEGSARTVRNVKLDVWRAFFARFRMVETPFSESSLYQANLVIKRFPYGNLCTLDKNGKSLQVGWKGTPLHSVSAWKFH</sequence>
<dbReference type="InterPro" id="IPR005202">
    <property type="entry name" value="TF_GRAS"/>
</dbReference>
<evidence type="ECO:0000256" key="5">
    <source>
        <dbReference type="PROSITE-ProRule" id="PRU01191"/>
    </source>
</evidence>
<dbReference type="EMBL" id="JARAOO010000004">
    <property type="protein sequence ID" value="KAJ7973062.1"/>
    <property type="molecule type" value="Genomic_DNA"/>
</dbReference>
<dbReference type="PANTHER" id="PTHR31636">
    <property type="entry name" value="OSJNBA0084A10.13 PROTEIN-RELATED"/>
    <property type="match status" value="1"/>
</dbReference>
<dbReference type="Proteomes" id="UP001163823">
    <property type="component" value="Chromosome 4"/>
</dbReference>
<comment type="subcellular location">
    <subcellularLocation>
        <location evidence="1">Nucleus</location>
    </subcellularLocation>
</comment>
<dbReference type="KEGG" id="qsa:O6P43_010862"/>
<organism evidence="6 7">
    <name type="scientific">Quillaja saponaria</name>
    <name type="common">Soap bark tree</name>
    <dbReference type="NCBI Taxonomy" id="32244"/>
    <lineage>
        <taxon>Eukaryota</taxon>
        <taxon>Viridiplantae</taxon>
        <taxon>Streptophyta</taxon>
        <taxon>Embryophyta</taxon>
        <taxon>Tracheophyta</taxon>
        <taxon>Spermatophyta</taxon>
        <taxon>Magnoliopsida</taxon>
        <taxon>eudicotyledons</taxon>
        <taxon>Gunneridae</taxon>
        <taxon>Pentapetalae</taxon>
        <taxon>rosids</taxon>
        <taxon>fabids</taxon>
        <taxon>Fabales</taxon>
        <taxon>Quillajaceae</taxon>
        <taxon>Quillaja</taxon>
    </lineage>
</organism>
<dbReference type="GO" id="GO:0005634">
    <property type="term" value="C:nucleus"/>
    <property type="evidence" value="ECO:0007669"/>
    <property type="project" value="UniProtKB-SubCell"/>
</dbReference>
<proteinExistence type="inferred from homology"/>
<keyword evidence="2" id="KW-0805">Transcription regulation</keyword>
<comment type="caution">
    <text evidence="6">The sequence shown here is derived from an EMBL/GenBank/DDBJ whole genome shotgun (WGS) entry which is preliminary data.</text>
</comment>
<evidence type="ECO:0000256" key="4">
    <source>
        <dbReference type="ARBA" id="ARBA00023242"/>
    </source>
</evidence>
<feature type="short sequence motif" description="VHIID" evidence="5">
    <location>
        <begin position="320"/>
        <end position="324"/>
    </location>
</feature>